<comment type="caution">
    <text evidence="1">The sequence shown here is derived from an EMBL/GenBank/DDBJ whole genome shotgun (WGS) entry which is preliminary data.</text>
</comment>
<evidence type="ECO:0000313" key="1">
    <source>
        <dbReference type="EMBL" id="MCJ7859492.1"/>
    </source>
</evidence>
<keyword evidence="2" id="KW-1185">Reference proteome</keyword>
<organism evidence="1 2">
    <name type="scientific">Corynebacterium kalidii</name>
    <dbReference type="NCBI Taxonomy" id="2931982"/>
    <lineage>
        <taxon>Bacteria</taxon>
        <taxon>Bacillati</taxon>
        <taxon>Actinomycetota</taxon>
        <taxon>Actinomycetes</taxon>
        <taxon>Mycobacteriales</taxon>
        <taxon>Corynebacteriaceae</taxon>
        <taxon>Corynebacterium</taxon>
    </lineage>
</organism>
<dbReference type="RefSeq" id="WP_244805218.1">
    <property type="nucleotide sequence ID" value="NZ_JALIEA010000017.1"/>
</dbReference>
<protein>
    <submittedName>
        <fullName evidence="1">DUF4194 domain-containing protein</fullName>
    </submittedName>
</protein>
<reference evidence="1" key="1">
    <citation type="submission" date="2022-04" db="EMBL/GenBank/DDBJ databases">
        <title>Corynebacterium kalidii LD5P10.</title>
        <authorList>
            <person name="Sun J.Q."/>
        </authorList>
    </citation>
    <scope>NUCLEOTIDE SEQUENCE</scope>
    <source>
        <strain evidence="1">LD5P10</strain>
    </source>
</reference>
<proteinExistence type="predicted"/>
<dbReference type="Proteomes" id="UP001139207">
    <property type="component" value="Unassembled WGS sequence"/>
</dbReference>
<evidence type="ECO:0000313" key="2">
    <source>
        <dbReference type="Proteomes" id="UP001139207"/>
    </source>
</evidence>
<dbReference type="EMBL" id="JALIEA010000017">
    <property type="protein sequence ID" value="MCJ7859492.1"/>
    <property type="molecule type" value="Genomic_DNA"/>
</dbReference>
<accession>A0A9X1WL12</accession>
<dbReference type="InterPro" id="IPR025449">
    <property type="entry name" value="JetB"/>
</dbReference>
<gene>
    <name evidence="1" type="ORF">MUN33_12345</name>
</gene>
<name>A0A9X1WL12_9CORY</name>
<sequence length="211" mass="23460">MTEHTELPDALWSGDTGSLSLASRRALVQLLKGPLITSAKHPTIWAAVLSDESALRSRLAEVFLELVLDENAGIAFTRMVQTEADLDIPQVLRTEPLTHIDTLILLHLRSQVAHAVPGERVIVDTGDLFSEVLVYRSVTDTDEAAFRKRFNASVTRLDNKFNLLGATETEGRYEVSPALKHIFDPDTVSAITAEYRRFADTENTGDREDMQ</sequence>
<dbReference type="Pfam" id="PF13835">
    <property type="entry name" value="DUF4194"/>
    <property type="match status" value="1"/>
</dbReference>
<dbReference type="AlphaFoldDB" id="A0A9X1WL12"/>